<dbReference type="OrthoDB" id="3405072at2"/>
<keyword evidence="5" id="KW-1185">Reference proteome</keyword>
<accession>A0A511D4W3</accession>
<feature type="compositionally biased region" description="Low complexity" evidence="1">
    <location>
        <begin position="37"/>
        <end position="70"/>
    </location>
</feature>
<evidence type="ECO:0000256" key="2">
    <source>
        <dbReference type="SAM" id="Phobius"/>
    </source>
</evidence>
<proteinExistence type="predicted"/>
<organism evidence="4 5">
    <name type="scientific">Pseudonocardia asaccharolytica DSM 44247 = NBRC 16224</name>
    <dbReference type="NCBI Taxonomy" id="1123024"/>
    <lineage>
        <taxon>Bacteria</taxon>
        <taxon>Bacillati</taxon>
        <taxon>Actinomycetota</taxon>
        <taxon>Actinomycetes</taxon>
        <taxon>Pseudonocardiales</taxon>
        <taxon>Pseudonocardiaceae</taxon>
        <taxon>Pseudonocardia</taxon>
    </lineage>
</organism>
<keyword evidence="2" id="KW-0472">Membrane</keyword>
<feature type="compositionally biased region" description="Gly residues" evidence="1">
    <location>
        <begin position="24"/>
        <end position="36"/>
    </location>
</feature>
<name>A0A511D4W3_9PSEU</name>
<keyword evidence="2" id="KW-0812">Transmembrane</keyword>
<comment type="caution">
    <text evidence="4">The sequence shown here is derived from an EMBL/GenBank/DDBJ whole genome shotgun (WGS) entry which is preliminary data.</text>
</comment>
<dbReference type="InterPro" id="IPR025637">
    <property type="entry name" value="DUF4333"/>
</dbReference>
<dbReference type="RefSeq" id="WP_051233416.1">
    <property type="nucleotide sequence ID" value="NZ_AUII01000035.1"/>
</dbReference>
<dbReference type="Proteomes" id="UP000321328">
    <property type="component" value="Unassembled WGS sequence"/>
</dbReference>
<reference evidence="4 5" key="1">
    <citation type="submission" date="2019-07" db="EMBL/GenBank/DDBJ databases">
        <title>Whole genome shotgun sequence of Pseudonocardia asaccharolytica NBRC 16224.</title>
        <authorList>
            <person name="Hosoyama A."/>
            <person name="Uohara A."/>
            <person name="Ohji S."/>
            <person name="Ichikawa N."/>
        </authorList>
    </citation>
    <scope>NUCLEOTIDE SEQUENCE [LARGE SCALE GENOMIC DNA]</scope>
    <source>
        <strain evidence="4 5">NBRC 16224</strain>
    </source>
</reference>
<feature type="compositionally biased region" description="Pro residues" evidence="1">
    <location>
        <begin position="1"/>
        <end position="10"/>
    </location>
</feature>
<gene>
    <name evidence="4" type="ORF">PA7_35340</name>
</gene>
<evidence type="ECO:0000313" key="5">
    <source>
        <dbReference type="Proteomes" id="UP000321328"/>
    </source>
</evidence>
<protein>
    <recommendedName>
        <fullName evidence="3">DUF4333 domain-containing protein</fullName>
    </recommendedName>
</protein>
<feature type="domain" description="DUF4333" evidence="3">
    <location>
        <begin position="102"/>
        <end position="178"/>
    </location>
</feature>
<evidence type="ECO:0000259" key="3">
    <source>
        <dbReference type="Pfam" id="PF14230"/>
    </source>
</evidence>
<dbReference type="AlphaFoldDB" id="A0A511D4W3"/>
<dbReference type="EMBL" id="BJVI01000043">
    <property type="protein sequence ID" value="GEL19697.1"/>
    <property type="molecule type" value="Genomic_DNA"/>
</dbReference>
<dbReference type="STRING" id="1123024.GCA_000423625_04488"/>
<evidence type="ECO:0000256" key="1">
    <source>
        <dbReference type="SAM" id="MobiDB-lite"/>
    </source>
</evidence>
<evidence type="ECO:0000313" key="4">
    <source>
        <dbReference type="EMBL" id="GEL19697.1"/>
    </source>
</evidence>
<dbReference type="Pfam" id="PF14230">
    <property type="entry name" value="DUF4333"/>
    <property type="match status" value="1"/>
</dbReference>
<feature type="region of interest" description="Disordered" evidence="1">
    <location>
        <begin position="1"/>
        <end position="83"/>
    </location>
</feature>
<sequence>MNTPGPPYGAPDPSAEPQAWGQQPPGGWGGPAGGAQQGWPQAQQTWHQPPQNPGRGRQPGPGQPHRNPGPDWHPGPQQQPAAGGRTRRIVIIAAIVVVVAAVGVLGFWKPGFLATRVFDQAALQDGVTQVLTRDYGHEVSDVRCADGITVAAGTSFTCEATVDGERVTVPIMITSDDGHYQVGRV</sequence>
<keyword evidence="2" id="KW-1133">Transmembrane helix</keyword>
<feature type="transmembrane region" description="Helical" evidence="2">
    <location>
        <begin position="89"/>
        <end position="108"/>
    </location>
</feature>